<evidence type="ECO:0000256" key="5">
    <source>
        <dbReference type="RuleBase" id="RU000589"/>
    </source>
</evidence>
<evidence type="ECO:0000256" key="3">
    <source>
        <dbReference type="ARBA" id="ARBA00023085"/>
    </source>
</evidence>
<comment type="similarity">
    <text evidence="1">Belongs to the pectinesterase family.</text>
</comment>
<comment type="pathway">
    <text evidence="5">Glycan metabolism; pectin degradation; 2-dehydro-3-deoxy-D-gluconate from pectin: step 1/5.</text>
</comment>
<dbReference type="InterPro" id="IPR033131">
    <property type="entry name" value="Pectinesterase_Asp_AS"/>
</dbReference>
<proteinExistence type="inferred from homology"/>
<comment type="caution">
    <text evidence="7">The sequence shown here is derived from an EMBL/GenBank/DDBJ whole genome shotgun (WGS) entry which is preliminary data.</text>
</comment>
<evidence type="ECO:0000313" key="7">
    <source>
        <dbReference type="EMBL" id="MCV2367264.1"/>
    </source>
</evidence>
<feature type="chain" id="PRO_5044952414" description="Pectinesterase" evidence="5">
    <location>
        <begin position="21"/>
        <end position="380"/>
    </location>
</feature>
<name>A0ABT2YB40_9BURK</name>
<sequence length="380" mass="40357">MLAWLPLSLLLILAASPLLAQPRPQLSEAQARAYQVTDYLGDWRPQSLTDPAQWPADLVVAADGSGTHRTLQAAIDALPSKQDNQARHFIRLRAGVYREAVCIQDKAPLTLYGDPSDAAAVTLVAGHYSAEPKRAGFDAANRCQPNLAAATYGTSGSATLALFSDDVQLAHLSIANDAMDGVRAGAGYPAQVGETGGAQAVALMTRGDRLQLQSVRLLGHQDTFYAAAKGSAPVSRVWVYRSLIAGDVDFVFGDAQLVIEESEILSRSGRRSPDEIGKGGIVLAPSTSAARSHGFLVLRSRFMAEPGLQAGSVAIGRAWDQSVPKGAWTAGVSPNGQALVRESQMGTHIGPWTASTSRRPFSASGDQANRLFEYRNQTLP</sequence>
<dbReference type="Proteomes" id="UP001209701">
    <property type="component" value="Unassembled WGS sequence"/>
</dbReference>
<dbReference type="Pfam" id="PF01095">
    <property type="entry name" value="Pectinesterase"/>
    <property type="match status" value="2"/>
</dbReference>
<dbReference type="PROSITE" id="PS00503">
    <property type="entry name" value="PECTINESTERASE_2"/>
    <property type="match status" value="1"/>
</dbReference>
<dbReference type="PANTHER" id="PTHR31321">
    <property type="entry name" value="ACYL-COA THIOESTER HYDROLASE YBHC-RELATED"/>
    <property type="match status" value="1"/>
</dbReference>
<evidence type="ECO:0000256" key="1">
    <source>
        <dbReference type="ARBA" id="ARBA00008891"/>
    </source>
</evidence>
<dbReference type="Gene3D" id="2.160.20.10">
    <property type="entry name" value="Single-stranded right-handed beta-helix, Pectin lyase-like"/>
    <property type="match status" value="1"/>
</dbReference>
<evidence type="ECO:0000256" key="4">
    <source>
        <dbReference type="PROSITE-ProRule" id="PRU10040"/>
    </source>
</evidence>
<dbReference type="InterPro" id="IPR012334">
    <property type="entry name" value="Pectin_lyas_fold"/>
</dbReference>
<keyword evidence="2 5" id="KW-0378">Hydrolase</keyword>
<dbReference type="PANTHER" id="PTHR31321:SF57">
    <property type="entry name" value="PECTINESTERASE 53-RELATED"/>
    <property type="match status" value="1"/>
</dbReference>
<evidence type="ECO:0000313" key="8">
    <source>
        <dbReference type="Proteomes" id="UP001209701"/>
    </source>
</evidence>
<dbReference type="EC" id="3.1.1.11" evidence="5"/>
<feature type="domain" description="Pectinesterase catalytic" evidence="6">
    <location>
        <begin position="57"/>
        <end position="138"/>
    </location>
</feature>
<evidence type="ECO:0000259" key="6">
    <source>
        <dbReference type="Pfam" id="PF01095"/>
    </source>
</evidence>
<feature type="domain" description="Pectinesterase catalytic" evidence="6">
    <location>
        <begin position="197"/>
        <end position="319"/>
    </location>
</feature>
<keyword evidence="3 5" id="KW-0063">Aspartyl esterase</keyword>
<keyword evidence="8" id="KW-1185">Reference proteome</keyword>
<gene>
    <name evidence="7" type="ORF">LNV07_04035</name>
</gene>
<reference evidence="7 8" key="1">
    <citation type="submission" date="2021-11" db="EMBL/GenBank/DDBJ databases">
        <authorList>
            <person name="Liang Q."/>
            <person name="Mou H."/>
            <person name="Liu Z."/>
        </authorList>
    </citation>
    <scope>NUCLEOTIDE SEQUENCE [LARGE SCALE GENOMIC DNA]</scope>
    <source>
        <strain evidence="7 8">CHU3</strain>
    </source>
</reference>
<organism evidence="7 8">
    <name type="scientific">Roseateles oligotrophus</name>
    <dbReference type="NCBI Taxonomy" id="1769250"/>
    <lineage>
        <taxon>Bacteria</taxon>
        <taxon>Pseudomonadati</taxon>
        <taxon>Pseudomonadota</taxon>
        <taxon>Betaproteobacteria</taxon>
        <taxon>Burkholderiales</taxon>
        <taxon>Sphaerotilaceae</taxon>
        <taxon>Roseateles</taxon>
    </lineage>
</organism>
<dbReference type="InterPro" id="IPR011050">
    <property type="entry name" value="Pectin_lyase_fold/virulence"/>
</dbReference>
<dbReference type="EMBL" id="JAJIRN010000002">
    <property type="protein sequence ID" value="MCV2367264.1"/>
    <property type="molecule type" value="Genomic_DNA"/>
</dbReference>
<feature type="signal peptide" evidence="5">
    <location>
        <begin position="1"/>
        <end position="20"/>
    </location>
</feature>
<dbReference type="InterPro" id="IPR000070">
    <property type="entry name" value="Pectinesterase_cat"/>
</dbReference>
<dbReference type="RefSeq" id="WP_263569895.1">
    <property type="nucleotide sequence ID" value="NZ_JAJIRN010000002.1"/>
</dbReference>
<keyword evidence="5" id="KW-0732">Signal</keyword>
<comment type="catalytic activity">
    <reaction evidence="5">
        <text>[(1-&gt;4)-alpha-D-galacturonosyl methyl ester](n) + n H2O = [(1-&gt;4)-alpha-D-galacturonosyl](n) + n methanol + n H(+)</text>
        <dbReference type="Rhea" id="RHEA:22380"/>
        <dbReference type="Rhea" id="RHEA-COMP:14570"/>
        <dbReference type="Rhea" id="RHEA-COMP:14573"/>
        <dbReference type="ChEBI" id="CHEBI:15377"/>
        <dbReference type="ChEBI" id="CHEBI:15378"/>
        <dbReference type="ChEBI" id="CHEBI:17790"/>
        <dbReference type="ChEBI" id="CHEBI:140522"/>
        <dbReference type="ChEBI" id="CHEBI:140523"/>
        <dbReference type="EC" id="3.1.1.11"/>
    </reaction>
</comment>
<accession>A0ABT2YB40</accession>
<protein>
    <recommendedName>
        <fullName evidence="5">Pectinesterase</fullName>
        <ecNumber evidence="5">3.1.1.11</ecNumber>
    </recommendedName>
</protein>
<evidence type="ECO:0000256" key="2">
    <source>
        <dbReference type="ARBA" id="ARBA00022801"/>
    </source>
</evidence>
<dbReference type="SUPFAM" id="SSF51126">
    <property type="entry name" value="Pectin lyase-like"/>
    <property type="match status" value="1"/>
</dbReference>
<feature type="active site" evidence="4">
    <location>
        <position position="249"/>
    </location>
</feature>